<evidence type="ECO:0000256" key="1">
    <source>
        <dbReference type="SAM" id="MobiDB-lite"/>
    </source>
</evidence>
<feature type="region of interest" description="Disordered" evidence="1">
    <location>
        <begin position="105"/>
        <end position="129"/>
    </location>
</feature>
<evidence type="ECO:0000313" key="3">
    <source>
        <dbReference type="Proteomes" id="UP001566331"/>
    </source>
</evidence>
<name>A0ABV4HT98_9GAMM</name>
<dbReference type="Proteomes" id="UP001566331">
    <property type="component" value="Unassembled WGS sequence"/>
</dbReference>
<reference evidence="2 3" key="1">
    <citation type="submission" date="2024-07" db="EMBL/GenBank/DDBJ databases">
        <title>Luteimonas salilacus sp. nov., isolated from the shore soil of Salt Lake in Tibet of China.</title>
        <authorList>
            <person name="Zhang X."/>
            <person name="Li A."/>
        </authorList>
    </citation>
    <scope>NUCLEOTIDE SEQUENCE [LARGE SCALE GENOMIC DNA]</scope>
    <source>
        <strain evidence="2 3">B3-2-R+30</strain>
    </source>
</reference>
<dbReference type="RefSeq" id="WP_370562374.1">
    <property type="nucleotide sequence ID" value="NZ_JBFWIB010000001.1"/>
</dbReference>
<organism evidence="2 3">
    <name type="scientific">Luteimonas salinilitoris</name>
    <dbReference type="NCBI Taxonomy" id="3237697"/>
    <lineage>
        <taxon>Bacteria</taxon>
        <taxon>Pseudomonadati</taxon>
        <taxon>Pseudomonadota</taxon>
        <taxon>Gammaproteobacteria</taxon>
        <taxon>Lysobacterales</taxon>
        <taxon>Lysobacteraceae</taxon>
        <taxon>Luteimonas</taxon>
    </lineage>
</organism>
<protein>
    <recommendedName>
        <fullName evidence="4">DUF4148 domain-containing protein</fullName>
    </recommendedName>
</protein>
<feature type="compositionally biased region" description="Basic and acidic residues" evidence="1">
    <location>
        <begin position="116"/>
        <end position="129"/>
    </location>
</feature>
<keyword evidence="3" id="KW-1185">Reference proteome</keyword>
<gene>
    <name evidence="2" type="ORF">AB6713_09790</name>
</gene>
<evidence type="ECO:0008006" key="4">
    <source>
        <dbReference type="Google" id="ProtNLM"/>
    </source>
</evidence>
<sequence>MAAITAGSAAAQQREQADYAAILGQPLVTTDAVTGEKRRLSAAEVEAAAARLGVRRTSEQKRRSAAVNRMLLRMPATYAESVAQAERAGKGTSRRTSLEEIQVTYGAIGPDGKMNATHDPDDTGRGDAR</sequence>
<accession>A0ABV4HT98</accession>
<evidence type="ECO:0000313" key="2">
    <source>
        <dbReference type="EMBL" id="MEZ0474902.1"/>
    </source>
</evidence>
<dbReference type="EMBL" id="JBFWIC010000011">
    <property type="protein sequence ID" value="MEZ0474902.1"/>
    <property type="molecule type" value="Genomic_DNA"/>
</dbReference>
<proteinExistence type="predicted"/>
<comment type="caution">
    <text evidence="2">The sequence shown here is derived from an EMBL/GenBank/DDBJ whole genome shotgun (WGS) entry which is preliminary data.</text>
</comment>